<reference evidence="6 7" key="1">
    <citation type="journal article" date="2016" name="Nat. Commun.">
        <title>Thousands of microbial genomes shed light on interconnected biogeochemical processes in an aquifer system.</title>
        <authorList>
            <person name="Anantharaman K."/>
            <person name="Brown C.T."/>
            <person name="Hug L.A."/>
            <person name="Sharon I."/>
            <person name="Castelle C.J."/>
            <person name="Probst A.J."/>
            <person name="Thomas B.C."/>
            <person name="Singh A."/>
            <person name="Wilkins M.J."/>
            <person name="Karaoz U."/>
            <person name="Brodie E.L."/>
            <person name="Williams K.H."/>
            <person name="Hubbard S.S."/>
            <person name="Banfield J.F."/>
        </authorList>
    </citation>
    <scope>NUCLEOTIDE SEQUENCE [LARGE SCALE GENOMIC DNA]</scope>
</reference>
<protein>
    <submittedName>
        <fullName evidence="6">16S rRNA (Cytosine(1402)-N(4))-methyltransferase</fullName>
    </submittedName>
</protein>
<comment type="caution">
    <text evidence="6">The sequence shown here is derived from an EMBL/GenBank/DDBJ whole genome shotgun (WGS) entry which is preliminary data.</text>
</comment>
<keyword evidence="5" id="KW-0949">S-adenosyl-L-methionine</keyword>
<evidence type="ECO:0000256" key="1">
    <source>
        <dbReference type="ARBA" id="ARBA00010396"/>
    </source>
</evidence>
<dbReference type="NCBIfam" id="TIGR00006">
    <property type="entry name" value="16S rRNA (cytosine(1402)-N(4))-methyltransferase RsmH"/>
    <property type="match status" value="1"/>
</dbReference>
<proteinExistence type="inferred from homology"/>
<accession>A0A1F7JBI9</accession>
<evidence type="ECO:0000313" key="6">
    <source>
        <dbReference type="EMBL" id="OGK52979.1"/>
    </source>
</evidence>
<keyword evidence="2" id="KW-0698">rRNA processing</keyword>
<dbReference type="SUPFAM" id="SSF53335">
    <property type="entry name" value="S-adenosyl-L-methionine-dependent methyltransferases"/>
    <property type="match status" value="1"/>
</dbReference>
<dbReference type="Gene3D" id="3.40.50.150">
    <property type="entry name" value="Vaccinia Virus protein VP39"/>
    <property type="match status" value="1"/>
</dbReference>
<dbReference type="PIRSF" id="PIRSF004486">
    <property type="entry name" value="MraW"/>
    <property type="match status" value="1"/>
</dbReference>
<dbReference type="PANTHER" id="PTHR11265:SF0">
    <property type="entry name" value="12S RRNA N4-METHYLCYTIDINE METHYLTRANSFERASE"/>
    <property type="match status" value="1"/>
</dbReference>
<evidence type="ECO:0000256" key="4">
    <source>
        <dbReference type="ARBA" id="ARBA00022679"/>
    </source>
</evidence>
<dbReference type="EMBL" id="MGAT01000008">
    <property type="protein sequence ID" value="OGK52979.1"/>
    <property type="molecule type" value="Genomic_DNA"/>
</dbReference>
<dbReference type="AlphaFoldDB" id="A0A1F7JBI9"/>
<comment type="similarity">
    <text evidence="1">Belongs to the methyltransferase superfamily. RsmH family.</text>
</comment>
<dbReference type="SUPFAM" id="SSF81799">
    <property type="entry name" value="Putative methyltransferase TM0872, insert domain"/>
    <property type="match status" value="1"/>
</dbReference>
<dbReference type="GO" id="GO:0070475">
    <property type="term" value="P:rRNA base methylation"/>
    <property type="evidence" value="ECO:0007669"/>
    <property type="project" value="TreeGrafter"/>
</dbReference>
<dbReference type="STRING" id="1802069.A2970_01625"/>
<dbReference type="Gene3D" id="1.10.150.170">
    <property type="entry name" value="Putative methyltransferase TM0872, insert domain"/>
    <property type="match status" value="1"/>
</dbReference>
<evidence type="ECO:0000256" key="3">
    <source>
        <dbReference type="ARBA" id="ARBA00022603"/>
    </source>
</evidence>
<sequence length="270" mass="30247">MHTPALLKEAVESLNVTSGDKFIDATFGEGGYSQEILRRGGKVLAIDLDRDQIQNLKSKIPNLKLIQGNFANVEEIAKENDFFPVAGVIFDLGLSMGQIENSGRGFSYKKTDEPLDMRIDAVNQTTAAADLIRQKSPTELYEVLAKNSEEIKSKIIAEEIKRGRKMESVGDLIGAIDRAVGFKSQSVYARIFQALRMEINHELDNLKRALAGASRILKKNGRIVVVSFHSLEDRIVKNFGKQYRFLNKKPYSKKLGLSFERSAKIRTIII</sequence>
<evidence type="ECO:0000256" key="5">
    <source>
        <dbReference type="ARBA" id="ARBA00022691"/>
    </source>
</evidence>
<dbReference type="Proteomes" id="UP000178857">
    <property type="component" value="Unassembled WGS sequence"/>
</dbReference>
<dbReference type="InterPro" id="IPR029063">
    <property type="entry name" value="SAM-dependent_MTases_sf"/>
</dbReference>
<evidence type="ECO:0000313" key="7">
    <source>
        <dbReference type="Proteomes" id="UP000178857"/>
    </source>
</evidence>
<keyword evidence="3 6" id="KW-0489">Methyltransferase</keyword>
<dbReference type="InterPro" id="IPR023397">
    <property type="entry name" value="SAM-dep_MeTrfase_MraW_recog"/>
</dbReference>
<dbReference type="PANTHER" id="PTHR11265">
    <property type="entry name" value="S-ADENOSYL-METHYLTRANSFERASE MRAW"/>
    <property type="match status" value="1"/>
</dbReference>
<organism evidence="6 7">
    <name type="scientific">Candidatus Roizmanbacteria bacterium RIFCSPLOWO2_01_FULL_44_13</name>
    <dbReference type="NCBI Taxonomy" id="1802069"/>
    <lineage>
        <taxon>Bacteria</taxon>
        <taxon>Candidatus Roizmaniibacteriota</taxon>
    </lineage>
</organism>
<name>A0A1F7JBI9_9BACT</name>
<dbReference type="InterPro" id="IPR002903">
    <property type="entry name" value="RsmH"/>
</dbReference>
<gene>
    <name evidence="6" type="ORF">A2970_01625</name>
</gene>
<dbReference type="GO" id="GO:0071424">
    <property type="term" value="F:rRNA (cytosine-N4-)-methyltransferase activity"/>
    <property type="evidence" value="ECO:0007669"/>
    <property type="project" value="TreeGrafter"/>
</dbReference>
<dbReference type="Pfam" id="PF01795">
    <property type="entry name" value="Methyltransf_5"/>
    <property type="match status" value="1"/>
</dbReference>
<dbReference type="CDD" id="cd02440">
    <property type="entry name" value="AdoMet_MTases"/>
    <property type="match status" value="1"/>
</dbReference>
<evidence type="ECO:0000256" key="2">
    <source>
        <dbReference type="ARBA" id="ARBA00022552"/>
    </source>
</evidence>
<keyword evidence="4 6" id="KW-0808">Transferase</keyword>